<dbReference type="AlphaFoldDB" id="A0A1H7RIY8"/>
<keyword evidence="1" id="KW-0238">DNA-binding</keyword>
<proteinExistence type="predicted"/>
<dbReference type="PANTHER" id="PTHR47894:SF1">
    <property type="entry name" value="HTH-TYPE TRANSCRIPTIONAL REGULATOR VQSM"/>
    <property type="match status" value="1"/>
</dbReference>
<dbReference type="GO" id="GO:0000976">
    <property type="term" value="F:transcription cis-regulatory region binding"/>
    <property type="evidence" value="ECO:0007669"/>
    <property type="project" value="TreeGrafter"/>
</dbReference>
<evidence type="ECO:0000256" key="1">
    <source>
        <dbReference type="ARBA" id="ARBA00023125"/>
    </source>
</evidence>
<accession>A0A1H7RIY8</accession>
<dbReference type="SMART" id="SM00342">
    <property type="entry name" value="HTH_ARAC"/>
    <property type="match status" value="1"/>
</dbReference>
<evidence type="ECO:0000313" key="4">
    <source>
        <dbReference type="Proteomes" id="UP000185766"/>
    </source>
</evidence>
<dbReference type="PANTHER" id="PTHR47894">
    <property type="entry name" value="HTH-TYPE TRANSCRIPTIONAL REGULATOR GADX"/>
    <property type="match status" value="1"/>
</dbReference>
<dbReference type="STRING" id="1429083.GCA_001885685_01140"/>
<protein>
    <submittedName>
        <fullName evidence="3">Arabinose-binding domain of AraC transcription regulator, N-term</fullName>
    </submittedName>
</protein>
<dbReference type="GO" id="GO:0003700">
    <property type="term" value="F:DNA-binding transcription factor activity"/>
    <property type="evidence" value="ECO:0007669"/>
    <property type="project" value="InterPro"/>
</dbReference>
<dbReference type="Proteomes" id="UP000185766">
    <property type="component" value="Unassembled WGS sequence"/>
</dbReference>
<dbReference type="GO" id="GO:0005829">
    <property type="term" value="C:cytosol"/>
    <property type="evidence" value="ECO:0007669"/>
    <property type="project" value="TreeGrafter"/>
</dbReference>
<keyword evidence="4" id="KW-1185">Reference proteome</keyword>
<dbReference type="PROSITE" id="PS01124">
    <property type="entry name" value="HTH_ARAC_FAMILY_2"/>
    <property type="match status" value="1"/>
</dbReference>
<gene>
    <name evidence="3" type="ORF">SAMN05216214_11512</name>
</gene>
<name>A0A1H7RIY8_9GAMM</name>
<dbReference type="RefSeq" id="WP_074869854.1">
    <property type="nucleotide sequence ID" value="NZ_FOAS01000015.1"/>
</dbReference>
<feature type="domain" description="HTH araC/xylS-type" evidence="2">
    <location>
        <begin position="248"/>
        <end position="338"/>
    </location>
</feature>
<dbReference type="InterPro" id="IPR032687">
    <property type="entry name" value="AraC-type_N"/>
</dbReference>
<sequence>MSVTSVSAIAVLDLAHELIVRRVIAVDELALCSVDLQQRYLAWRRGEPATPPVQEQRLAERYLLWLWQTLEQRESGEIAAQHALAIGSVVHADSIGVLANWLSHCATLGDALDTFTSNSALLNPSERWQVSLEKDALLIHLQLAGAQAYPAVALLRSASALSCWVKHLSGLAIKPRCLRVSSAYAPYVALLKDHFACDIQQGSGFSVCFAPEILTYPVGAANAYMRQLLAGKAKALASEGLTAQTLTARLQHLLRADLAHYARIDACCAALHMSRSTLFRRLKREGATYSELLRQVRLEQYHALLAGAKPVADMHEQLGFAEPSSFYKFVKSYATAKA</sequence>
<dbReference type="Pfam" id="PF12833">
    <property type="entry name" value="HTH_18"/>
    <property type="match status" value="1"/>
</dbReference>
<dbReference type="EMBL" id="FOAS01000015">
    <property type="protein sequence ID" value="SEL60206.1"/>
    <property type="molecule type" value="Genomic_DNA"/>
</dbReference>
<evidence type="ECO:0000313" key="3">
    <source>
        <dbReference type="EMBL" id="SEL60206.1"/>
    </source>
</evidence>
<organism evidence="3 4">
    <name type="scientific">Atopomonas hussainii</name>
    <dbReference type="NCBI Taxonomy" id="1429083"/>
    <lineage>
        <taxon>Bacteria</taxon>
        <taxon>Pseudomonadati</taxon>
        <taxon>Pseudomonadota</taxon>
        <taxon>Gammaproteobacteria</taxon>
        <taxon>Pseudomonadales</taxon>
        <taxon>Pseudomonadaceae</taxon>
        <taxon>Atopomonas</taxon>
    </lineage>
</organism>
<dbReference type="Gene3D" id="1.10.10.60">
    <property type="entry name" value="Homeodomain-like"/>
    <property type="match status" value="1"/>
</dbReference>
<reference evidence="3 4" key="1">
    <citation type="submission" date="2016-10" db="EMBL/GenBank/DDBJ databases">
        <authorList>
            <person name="de Groot N.N."/>
        </authorList>
    </citation>
    <scope>NUCLEOTIDE SEQUENCE [LARGE SCALE GENOMIC DNA]</scope>
    <source>
        <strain evidence="3 4">JCM 19513</strain>
    </source>
</reference>
<dbReference type="InterPro" id="IPR018060">
    <property type="entry name" value="HTH_AraC"/>
</dbReference>
<dbReference type="Pfam" id="PF12625">
    <property type="entry name" value="Arabinose_bd"/>
    <property type="match status" value="1"/>
</dbReference>
<evidence type="ECO:0000259" key="2">
    <source>
        <dbReference type="PROSITE" id="PS01124"/>
    </source>
</evidence>